<organism evidence="6 7">
    <name type="scientific">Membranihabitans marinus</name>
    <dbReference type="NCBI Taxonomy" id="1227546"/>
    <lineage>
        <taxon>Bacteria</taxon>
        <taxon>Pseudomonadati</taxon>
        <taxon>Bacteroidota</taxon>
        <taxon>Saprospiria</taxon>
        <taxon>Saprospirales</taxon>
        <taxon>Saprospiraceae</taxon>
        <taxon>Membranihabitans</taxon>
    </lineage>
</organism>
<keyword evidence="1 3" id="KW-0554">One-carbon metabolism</keyword>
<name>A0A953HRW8_9BACT</name>
<evidence type="ECO:0000256" key="1">
    <source>
        <dbReference type="ARBA" id="ARBA00022563"/>
    </source>
</evidence>
<feature type="active site" evidence="3">
    <location>
        <position position="219"/>
    </location>
</feature>
<comment type="similarity">
    <text evidence="3">Belongs to the PurU family.</text>
</comment>
<protein>
    <recommendedName>
        <fullName evidence="3 4">Formyltetrahydrofolate deformylase</fullName>
        <ecNumber evidence="3 4">3.5.1.10</ecNumber>
    </recommendedName>
    <alternativeName>
        <fullName evidence="3">Formyl-FH(4) hydrolase</fullName>
    </alternativeName>
</protein>
<dbReference type="RefSeq" id="WP_222578766.1">
    <property type="nucleotide sequence ID" value="NZ_JAHVHU010000004.1"/>
</dbReference>
<comment type="catalytic activity">
    <reaction evidence="3">
        <text>(6R)-10-formyltetrahydrofolate + H2O = (6S)-5,6,7,8-tetrahydrofolate + formate + H(+)</text>
        <dbReference type="Rhea" id="RHEA:19833"/>
        <dbReference type="ChEBI" id="CHEBI:15377"/>
        <dbReference type="ChEBI" id="CHEBI:15378"/>
        <dbReference type="ChEBI" id="CHEBI:15740"/>
        <dbReference type="ChEBI" id="CHEBI:57453"/>
        <dbReference type="ChEBI" id="CHEBI:195366"/>
        <dbReference type="EC" id="3.5.1.10"/>
    </reaction>
</comment>
<dbReference type="SUPFAM" id="SSF53328">
    <property type="entry name" value="Formyltransferase"/>
    <property type="match status" value="1"/>
</dbReference>
<dbReference type="Gene3D" id="3.30.70.260">
    <property type="match status" value="1"/>
</dbReference>
<dbReference type="PANTHER" id="PTHR42706:SF1">
    <property type="entry name" value="FORMYLTETRAHYDROFOLATE DEFORMYLASE 2, MITOCHONDRIAL"/>
    <property type="match status" value="1"/>
</dbReference>
<keyword evidence="7" id="KW-1185">Reference proteome</keyword>
<reference evidence="6" key="1">
    <citation type="submission" date="2021-06" db="EMBL/GenBank/DDBJ databases">
        <title>44 bacteria genomes isolated from Dapeng, Shenzhen.</title>
        <authorList>
            <person name="Zheng W."/>
            <person name="Yu S."/>
            <person name="Huang Y."/>
        </authorList>
    </citation>
    <scope>NUCLEOTIDE SEQUENCE</scope>
    <source>
        <strain evidence="6">DP5N28-2</strain>
    </source>
</reference>
<dbReference type="AlphaFoldDB" id="A0A953HRW8"/>
<dbReference type="InterPro" id="IPR044074">
    <property type="entry name" value="PurU_ACT"/>
</dbReference>
<dbReference type="PANTHER" id="PTHR42706">
    <property type="entry name" value="FORMYLTETRAHYDROFOLATE DEFORMYLASE"/>
    <property type="match status" value="1"/>
</dbReference>
<sequence length="274" mass="31906">MILKITCTDTKGLIYKVTKCLYEAGLNIVKNDEYVDTDVNRFFMRTEYEGNEGGDAILERLKSLLPKDAKIKLTPDRRRRIILMASKEHHCLSDIVNRCENDDLQADIQCVISNHEVLRKSAARYDIPFYFIDHRKYSRQDHEKKILEVIDQYDIDYIILAKYMRILSSDFVQKYRNRMINIHHSFLPAFKGARPYNQAYMRGVKVIGASAHFVSEDLDEGPIIEQDTIRVHHGYSPREMAKAGKDVEKIVLARALDLVFQEKVFIQGNKTIVF</sequence>
<dbReference type="Pfam" id="PF00551">
    <property type="entry name" value="Formyl_trans_N"/>
    <property type="match status" value="1"/>
</dbReference>
<evidence type="ECO:0000256" key="3">
    <source>
        <dbReference type="HAMAP-Rule" id="MF_01927"/>
    </source>
</evidence>
<dbReference type="InterPro" id="IPR002376">
    <property type="entry name" value="Formyl_transf_N"/>
</dbReference>
<dbReference type="CDD" id="cd04875">
    <property type="entry name" value="ACT_F4HF-DF"/>
    <property type="match status" value="1"/>
</dbReference>
<dbReference type="PROSITE" id="PS51671">
    <property type="entry name" value="ACT"/>
    <property type="match status" value="1"/>
</dbReference>
<comment type="function">
    <text evidence="3">Catalyzes the hydrolysis of 10-formyltetrahydrofolate (formyl-FH4) to formate and tetrahydrofolate (FH4).</text>
</comment>
<evidence type="ECO:0000259" key="5">
    <source>
        <dbReference type="PROSITE" id="PS51671"/>
    </source>
</evidence>
<feature type="domain" description="ACT" evidence="5">
    <location>
        <begin position="2"/>
        <end position="76"/>
    </location>
</feature>
<dbReference type="NCBIfam" id="NF004684">
    <property type="entry name" value="PRK06027.1"/>
    <property type="match status" value="1"/>
</dbReference>
<keyword evidence="3" id="KW-0658">Purine biosynthesis</keyword>
<dbReference type="PIRSF" id="PIRSF036480">
    <property type="entry name" value="FormyFH4_hydr"/>
    <property type="match status" value="1"/>
</dbReference>
<dbReference type="InterPro" id="IPR036477">
    <property type="entry name" value="Formyl_transf_N_sf"/>
</dbReference>
<comment type="caution">
    <text evidence="6">The sequence shown here is derived from an EMBL/GenBank/DDBJ whole genome shotgun (WGS) entry which is preliminary data.</text>
</comment>
<dbReference type="InterPro" id="IPR045865">
    <property type="entry name" value="ACT-like_dom_sf"/>
</dbReference>
<dbReference type="InterPro" id="IPR004810">
    <property type="entry name" value="PurU"/>
</dbReference>
<comment type="pathway">
    <text evidence="3">Purine metabolism; IMP biosynthesis via de novo pathway; formate from 10-formyl-5,6,7,8-tetrahydrofolate: step 1/1.</text>
</comment>
<accession>A0A953HRW8</accession>
<dbReference type="Proteomes" id="UP000753961">
    <property type="component" value="Unassembled WGS sequence"/>
</dbReference>
<evidence type="ECO:0000313" key="6">
    <source>
        <dbReference type="EMBL" id="MBY5957245.1"/>
    </source>
</evidence>
<dbReference type="EMBL" id="JAHVHU010000004">
    <property type="protein sequence ID" value="MBY5957245.1"/>
    <property type="molecule type" value="Genomic_DNA"/>
</dbReference>
<gene>
    <name evidence="3 6" type="primary">purU</name>
    <name evidence="6" type="ORF">KUV50_03795</name>
</gene>
<dbReference type="EC" id="3.5.1.10" evidence="3 4"/>
<dbReference type="HAMAP" id="MF_01927">
    <property type="entry name" value="PurU"/>
    <property type="match status" value="1"/>
</dbReference>
<dbReference type="SUPFAM" id="SSF55021">
    <property type="entry name" value="ACT-like"/>
    <property type="match status" value="1"/>
</dbReference>
<dbReference type="GO" id="GO:0008864">
    <property type="term" value="F:formyltetrahydrofolate deformylase activity"/>
    <property type="evidence" value="ECO:0007669"/>
    <property type="project" value="UniProtKB-UniRule"/>
</dbReference>
<dbReference type="Gene3D" id="3.40.50.170">
    <property type="entry name" value="Formyl transferase, N-terminal domain"/>
    <property type="match status" value="1"/>
</dbReference>
<dbReference type="GO" id="GO:0006189">
    <property type="term" value="P:'de novo' IMP biosynthetic process"/>
    <property type="evidence" value="ECO:0007669"/>
    <property type="project" value="UniProtKB-UniRule"/>
</dbReference>
<dbReference type="InterPro" id="IPR002912">
    <property type="entry name" value="ACT_dom"/>
</dbReference>
<dbReference type="NCBIfam" id="TIGR00655">
    <property type="entry name" value="PurU"/>
    <property type="match status" value="1"/>
</dbReference>
<dbReference type="PRINTS" id="PR01575">
    <property type="entry name" value="FFH4HYDRLASE"/>
</dbReference>
<keyword evidence="2 3" id="KW-0378">Hydrolase</keyword>
<dbReference type="GO" id="GO:0006730">
    <property type="term" value="P:one-carbon metabolic process"/>
    <property type="evidence" value="ECO:0007669"/>
    <property type="project" value="UniProtKB-KW"/>
</dbReference>
<evidence type="ECO:0000256" key="4">
    <source>
        <dbReference type="NCBIfam" id="TIGR00655"/>
    </source>
</evidence>
<proteinExistence type="inferred from homology"/>
<evidence type="ECO:0000256" key="2">
    <source>
        <dbReference type="ARBA" id="ARBA00022801"/>
    </source>
</evidence>
<evidence type="ECO:0000313" key="7">
    <source>
        <dbReference type="Proteomes" id="UP000753961"/>
    </source>
</evidence>